<dbReference type="EMBL" id="LR797195">
    <property type="protein sequence ID" value="CAB4193132.1"/>
    <property type="molecule type" value="Genomic_DNA"/>
</dbReference>
<reference evidence="3" key="1">
    <citation type="submission" date="2020-05" db="EMBL/GenBank/DDBJ databases">
        <authorList>
            <person name="Chiriac C."/>
            <person name="Salcher M."/>
            <person name="Ghai R."/>
            <person name="Kavagutti S V."/>
        </authorList>
    </citation>
    <scope>NUCLEOTIDE SEQUENCE</scope>
</reference>
<dbReference type="Pfam" id="PF00188">
    <property type="entry name" value="CAP"/>
    <property type="match status" value="1"/>
</dbReference>
<protein>
    <recommendedName>
        <fullName evidence="1">SCP domain-containing protein</fullName>
    </recommendedName>
</protein>
<dbReference type="InterPro" id="IPR035940">
    <property type="entry name" value="CAP_sf"/>
</dbReference>
<dbReference type="Gene3D" id="3.40.33.10">
    <property type="entry name" value="CAP"/>
    <property type="match status" value="1"/>
</dbReference>
<proteinExistence type="predicted"/>
<evidence type="ECO:0000313" key="2">
    <source>
        <dbReference type="EMBL" id="CAB4174644.1"/>
    </source>
</evidence>
<evidence type="ECO:0000313" key="3">
    <source>
        <dbReference type="EMBL" id="CAB4193132.1"/>
    </source>
</evidence>
<sequence>MKVFVLFLLLSISSLISAQDNGLTEMALKRVAKENTQRNKDSIYFANYEFDSTKLTNAILAELNRVRKLNNSKSITCSKDTAQCNYIMNWSNYLAKVKKVGHGGTRLYKAEVATGGCLLRSHAGDDSQYLVIAHDAIQAFIDSPEHNRIILDSAYTKVVIGFACYIGQYSALRTVIVIGFS</sequence>
<name>A0A6J5RBE5_9CAUD</name>
<organism evidence="3">
    <name type="scientific">uncultured Caudovirales phage</name>
    <dbReference type="NCBI Taxonomy" id="2100421"/>
    <lineage>
        <taxon>Viruses</taxon>
        <taxon>Duplodnaviria</taxon>
        <taxon>Heunggongvirae</taxon>
        <taxon>Uroviricota</taxon>
        <taxon>Caudoviricetes</taxon>
        <taxon>Peduoviridae</taxon>
        <taxon>Maltschvirus</taxon>
        <taxon>Maltschvirus maltsch</taxon>
    </lineage>
</organism>
<dbReference type="InterPro" id="IPR014044">
    <property type="entry name" value="CAP_dom"/>
</dbReference>
<dbReference type="EMBL" id="LR796916">
    <property type="protein sequence ID" value="CAB4174644.1"/>
    <property type="molecule type" value="Genomic_DNA"/>
</dbReference>
<gene>
    <name evidence="3" type="ORF">UFOVP1247_25</name>
    <name evidence="2" type="ORF">UFOVP970_65</name>
</gene>
<accession>A0A6J5RBE5</accession>
<feature type="domain" description="SCP" evidence="1">
    <location>
        <begin position="61"/>
        <end position="165"/>
    </location>
</feature>
<evidence type="ECO:0000259" key="1">
    <source>
        <dbReference type="Pfam" id="PF00188"/>
    </source>
</evidence>